<dbReference type="OrthoDB" id="7173932at2"/>
<dbReference type="InterPro" id="IPR005094">
    <property type="entry name" value="Endonuclease_MobA/VirD2"/>
</dbReference>
<comment type="caution">
    <text evidence="3">The sequence shown here is derived from an EMBL/GenBank/DDBJ whole genome shotgun (WGS) entry which is preliminary data.</text>
</comment>
<sequence>MATESLRVGRAWDDNFHDWTDDLQLGRKGKKPAASGGKPSNWTGKKVRTSQPGDYPGRGSKEDIRARLAGIARRSRQVMVKITPGKNHSMKVVRKHLQYIGQDGEGQVFDQDGREYKGKDQVNDLAWMWEHVGPQMPAESDKRLAFNIMFSMPEGTDERAVFASVKATAEAEFAGHQWVMGQHFDEPQVHCHVAVKAENMEGVRLNPRKADLNRWRERFAHELRQRGVEAEATKRAQRLHQQLIKKPWAVTRLEERGEATNPQPSEINVKRVEKWKNSEKQAASSYDRIIDALHRSSDAADRILAKELADSLVGEKVRKTLNQDNRSKQDLERT</sequence>
<organism evidence="3 4">
    <name type="scientific">Aquabacterium soli</name>
    <dbReference type="NCBI Taxonomy" id="2493092"/>
    <lineage>
        <taxon>Bacteria</taxon>
        <taxon>Pseudomonadati</taxon>
        <taxon>Pseudomonadota</taxon>
        <taxon>Betaproteobacteria</taxon>
        <taxon>Burkholderiales</taxon>
        <taxon>Aquabacterium</taxon>
    </lineage>
</organism>
<evidence type="ECO:0000313" key="4">
    <source>
        <dbReference type="Proteomes" id="UP000269265"/>
    </source>
</evidence>
<evidence type="ECO:0000313" key="3">
    <source>
        <dbReference type="EMBL" id="RRS01198.1"/>
    </source>
</evidence>
<name>A0A426V2Z5_9BURK</name>
<evidence type="ECO:0000256" key="1">
    <source>
        <dbReference type="SAM" id="MobiDB-lite"/>
    </source>
</evidence>
<dbReference type="AlphaFoldDB" id="A0A426V2Z5"/>
<evidence type="ECO:0000259" key="2">
    <source>
        <dbReference type="Pfam" id="PF03432"/>
    </source>
</evidence>
<dbReference type="Pfam" id="PF03432">
    <property type="entry name" value="Relaxase"/>
    <property type="match status" value="1"/>
</dbReference>
<dbReference type="Proteomes" id="UP000269265">
    <property type="component" value="Unassembled WGS sequence"/>
</dbReference>
<protein>
    <recommendedName>
        <fullName evidence="2">MobA/VirD2-like nuclease domain-containing protein</fullName>
    </recommendedName>
</protein>
<keyword evidence="4" id="KW-1185">Reference proteome</keyword>
<gene>
    <name evidence="3" type="ORF">EIP75_21730</name>
</gene>
<reference evidence="3 4" key="1">
    <citation type="submission" date="2018-12" db="EMBL/GenBank/DDBJ databases">
        <title>The whole draft genome of Aquabacterium sp. SJQ9.</title>
        <authorList>
            <person name="Sun L."/>
            <person name="Gao X."/>
            <person name="Chen W."/>
            <person name="Huang K."/>
        </authorList>
    </citation>
    <scope>NUCLEOTIDE SEQUENCE [LARGE SCALE GENOMIC DNA]</scope>
    <source>
        <strain evidence="3 4">SJQ9</strain>
    </source>
</reference>
<dbReference type="RefSeq" id="WP_125245298.1">
    <property type="nucleotide sequence ID" value="NZ_RSED01000026.1"/>
</dbReference>
<feature type="domain" description="MobA/VirD2-like nuclease" evidence="2">
    <location>
        <begin position="135"/>
        <end position="219"/>
    </location>
</feature>
<proteinExistence type="predicted"/>
<feature type="region of interest" description="Disordered" evidence="1">
    <location>
        <begin position="23"/>
        <end position="61"/>
    </location>
</feature>
<accession>A0A426V2Z5</accession>
<dbReference type="EMBL" id="RSED01000026">
    <property type="protein sequence ID" value="RRS01198.1"/>
    <property type="molecule type" value="Genomic_DNA"/>
</dbReference>